<feature type="transmembrane region" description="Helical" evidence="7">
    <location>
        <begin position="124"/>
        <end position="142"/>
    </location>
</feature>
<comment type="subcellular location">
    <subcellularLocation>
        <location evidence="1 7">Cell membrane</location>
        <topology evidence="1 7">Multi-pass membrane protein</topology>
    </subcellularLocation>
</comment>
<evidence type="ECO:0000313" key="9">
    <source>
        <dbReference type="EMBL" id="MBW8726943.1"/>
    </source>
</evidence>
<comment type="similarity">
    <text evidence="7">Belongs to the binding-protein-dependent transport system permease family.</text>
</comment>
<protein>
    <submittedName>
        <fullName evidence="9">ABC transporter permease</fullName>
    </submittedName>
</protein>
<proteinExistence type="inferred from homology"/>
<dbReference type="Pfam" id="PF00528">
    <property type="entry name" value="BPD_transp_1"/>
    <property type="match status" value="1"/>
</dbReference>
<evidence type="ECO:0000256" key="6">
    <source>
        <dbReference type="ARBA" id="ARBA00023136"/>
    </source>
</evidence>
<dbReference type="AlphaFoldDB" id="A0A952FKX1"/>
<dbReference type="InterPro" id="IPR000515">
    <property type="entry name" value="MetI-like"/>
</dbReference>
<dbReference type="SUPFAM" id="SSF161098">
    <property type="entry name" value="MetI-like"/>
    <property type="match status" value="1"/>
</dbReference>
<dbReference type="Proteomes" id="UP000700706">
    <property type="component" value="Unassembled WGS sequence"/>
</dbReference>
<accession>A0A952FKX1</accession>
<feature type="transmembrane region" description="Helical" evidence="7">
    <location>
        <begin position="248"/>
        <end position="274"/>
    </location>
</feature>
<evidence type="ECO:0000256" key="4">
    <source>
        <dbReference type="ARBA" id="ARBA00022692"/>
    </source>
</evidence>
<organism evidence="9 10">
    <name type="scientific">Inquilinus limosus</name>
    <dbReference type="NCBI Taxonomy" id="171674"/>
    <lineage>
        <taxon>Bacteria</taxon>
        <taxon>Pseudomonadati</taxon>
        <taxon>Pseudomonadota</taxon>
        <taxon>Alphaproteobacteria</taxon>
        <taxon>Rhodospirillales</taxon>
        <taxon>Rhodospirillaceae</taxon>
        <taxon>Inquilinus</taxon>
    </lineage>
</organism>
<dbReference type="CDD" id="cd06261">
    <property type="entry name" value="TM_PBP2"/>
    <property type="match status" value="1"/>
</dbReference>
<dbReference type="EMBL" id="JAEKLZ010000244">
    <property type="protein sequence ID" value="MBW8726943.1"/>
    <property type="molecule type" value="Genomic_DNA"/>
</dbReference>
<feature type="domain" description="ABC transmembrane type-1" evidence="8">
    <location>
        <begin position="85"/>
        <end position="274"/>
    </location>
</feature>
<gene>
    <name evidence="9" type="ORF">JF625_17580</name>
</gene>
<comment type="caution">
    <text evidence="9">The sequence shown here is derived from an EMBL/GenBank/DDBJ whole genome shotgun (WGS) entry which is preliminary data.</text>
</comment>
<feature type="transmembrane region" description="Helical" evidence="7">
    <location>
        <begin position="89"/>
        <end position="112"/>
    </location>
</feature>
<reference evidence="9" key="1">
    <citation type="submission" date="2020-06" db="EMBL/GenBank/DDBJ databases">
        <title>Stable isotope informed genome-resolved metagenomics uncovers potential trophic interactions in rhizosphere soil.</title>
        <authorList>
            <person name="Starr E.P."/>
            <person name="Shi S."/>
            <person name="Blazewicz S.J."/>
            <person name="Koch B.J."/>
            <person name="Probst A.J."/>
            <person name="Hungate B.A."/>
            <person name="Pett-Ridge J."/>
            <person name="Firestone M.K."/>
            <person name="Banfield J.F."/>
        </authorList>
    </citation>
    <scope>NUCLEOTIDE SEQUENCE</scope>
    <source>
        <strain evidence="9">YM_69_17</strain>
    </source>
</reference>
<evidence type="ECO:0000256" key="7">
    <source>
        <dbReference type="RuleBase" id="RU363032"/>
    </source>
</evidence>
<dbReference type="Pfam" id="PF12911">
    <property type="entry name" value="OppC_N"/>
    <property type="match status" value="1"/>
</dbReference>
<keyword evidence="2 7" id="KW-0813">Transport</keyword>
<dbReference type="PANTHER" id="PTHR43386">
    <property type="entry name" value="OLIGOPEPTIDE TRANSPORT SYSTEM PERMEASE PROTEIN APPC"/>
    <property type="match status" value="1"/>
</dbReference>
<name>A0A952FKX1_9PROT</name>
<keyword evidence="4 7" id="KW-0812">Transmembrane</keyword>
<sequence>MTAPLPETLAPPSRRRIPAPRHPLVWIGGALVLLQVGAALLAPWLAPDDPLAQHVIRRMKAPGAAAWLGTDQFGRDVLSRILYGYRASLAASASAVLLALLVGGSLGVAAALRGGWLDRAGMRLMDILFAFPIILLAIGIVAMLGPGAATTALAVGIVYIPVFARLLRGPALVVAGSQYVLGARAIGAGEGRVLWRHVLPNLASVILVQASLALSTAILVEASLSFLGLGTQPPTPSLGRMLAEARGYLLLSPWDSIFSGLAILLASFGFNLLGDGLRDALDPRLRGSG</sequence>
<dbReference type="InterPro" id="IPR035906">
    <property type="entry name" value="MetI-like_sf"/>
</dbReference>
<evidence type="ECO:0000256" key="5">
    <source>
        <dbReference type="ARBA" id="ARBA00022989"/>
    </source>
</evidence>
<dbReference type="PROSITE" id="PS50928">
    <property type="entry name" value="ABC_TM1"/>
    <property type="match status" value="1"/>
</dbReference>
<dbReference type="PANTHER" id="PTHR43386:SF25">
    <property type="entry name" value="PEPTIDE ABC TRANSPORTER PERMEASE PROTEIN"/>
    <property type="match status" value="1"/>
</dbReference>
<evidence type="ECO:0000256" key="3">
    <source>
        <dbReference type="ARBA" id="ARBA00022475"/>
    </source>
</evidence>
<keyword evidence="3" id="KW-1003">Cell membrane</keyword>
<dbReference type="InterPro" id="IPR050366">
    <property type="entry name" value="BP-dependent_transpt_permease"/>
</dbReference>
<feature type="transmembrane region" description="Helical" evidence="7">
    <location>
        <begin position="202"/>
        <end position="228"/>
    </location>
</feature>
<dbReference type="GO" id="GO:0055085">
    <property type="term" value="P:transmembrane transport"/>
    <property type="evidence" value="ECO:0007669"/>
    <property type="project" value="InterPro"/>
</dbReference>
<evidence type="ECO:0000259" key="8">
    <source>
        <dbReference type="PROSITE" id="PS50928"/>
    </source>
</evidence>
<evidence type="ECO:0000256" key="1">
    <source>
        <dbReference type="ARBA" id="ARBA00004651"/>
    </source>
</evidence>
<evidence type="ECO:0000313" key="10">
    <source>
        <dbReference type="Proteomes" id="UP000700706"/>
    </source>
</evidence>
<keyword evidence="5 7" id="KW-1133">Transmembrane helix</keyword>
<evidence type="ECO:0000256" key="2">
    <source>
        <dbReference type="ARBA" id="ARBA00022448"/>
    </source>
</evidence>
<keyword evidence="6 7" id="KW-0472">Membrane</keyword>
<dbReference type="GO" id="GO:0005886">
    <property type="term" value="C:plasma membrane"/>
    <property type="evidence" value="ECO:0007669"/>
    <property type="project" value="UniProtKB-SubCell"/>
</dbReference>
<dbReference type="Gene3D" id="1.10.3720.10">
    <property type="entry name" value="MetI-like"/>
    <property type="match status" value="1"/>
</dbReference>
<feature type="transmembrane region" description="Helical" evidence="7">
    <location>
        <begin position="24"/>
        <end position="46"/>
    </location>
</feature>
<dbReference type="InterPro" id="IPR025966">
    <property type="entry name" value="OppC_N"/>
</dbReference>